<proteinExistence type="predicted"/>
<feature type="region of interest" description="Disordered" evidence="1">
    <location>
        <begin position="1"/>
        <end position="30"/>
    </location>
</feature>
<accession>A5AFD6</accession>
<reference evidence="2" key="1">
    <citation type="journal article" date="2007" name="PLoS ONE">
        <title>The first genome sequence of an elite grapevine cultivar (Pinot noir Vitis vinifera L.): coping with a highly heterozygous genome.</title>
        <authorList>
            <person name="Velasco R."/>
            <person name="Zharkikh A."/>
            <person name="Troggio M."/>
            <person name="Cartwright D.A."/>
            <person name="Cestaro A."/>
            <person name="Pruss D."/>
            <person name="Pindo M."/>
            <person name="FitzGerald L.M."/>
            <person name="Vezzulli S."/>
            <person name="Reid J."/>
            <person name="Malacarne G."/>
            <person name="Iliev D."/>
            <person name="Coppola G."/>
            <person name="Wardell B."/>
            <person name="Micheletti D."/>
            <person name="Macalma T."/>
            <person name="Facci M."/>
            <person name="Mitchell J.T."/>
            <person name="Perazzolli M."/>
            <person name="Eldredge G."/>
            <person name="Gatto P."/>
            <person name="Oyzerski R."/>
            <person name="Moretto M."/>
            <person name="Gutin N."/>
            <person name="Stefanini M."/>
            <person name="Chen Y."/>
            <person name="Segala C."/>
            <person name="Davenport C."/>
            <person name="Dematte L."/>
            <person name="Mraz A."/>
            <person name="Battilana J."/>
            <person name="Stormo K."/>
            <person name="Costa F."/>
            <person name="Tao Q."/>
            <person name="Si-Ammour A."/>
            <person name="Harkins T."/>
            <person name="Lackey A."/>
            <person name="Perbost C."/>
            <person name="Taillon B."/>
            <person name="Stella A."/>
            <person name="Solovyev V."/>
            <person name="Fawcett J.A."/>
            <person name="Sterck L."/>
            <person name="Vandepoele K."/>
            <person name="Grando S.M."/>
            <person name="Toppo S."/>
            <person name="Moser C."/>
            <person name="Lanchbury J."/>
            <person name="Bogden R."/>
            <person name="Skolnick M."/>
            <person name="Sgaramella V."/>
            <person name="Bhatnagar S.K."/>
            <person name="Fontana P."/>
            <person name="Gutin A."/>
            <person name="Van de Peer Y."/>
            <person name="Salamini F."/>
            <person name="Viola R."/>
        </authorList>
    </citation>
    <scope>NUCLEOTIDE SEQUENCE</scope>
</reference>
<dbReference type="AlphaFoldDB" id="A5AFD6"/>
<protein>
    <submittedName>
        <fullName evidence="2">Uncharacterized protein</fullName>
    </submittedName>
</protein>
<organism evidence="2">
    <name type="scientific">Vitis vinifera</name>
    <name type="common">Grape</name>
    <dbReference type="NCBI Taxonomy" id="29760"/>
    <lineage>
        <taxon>Eukaryota</taxon>
        <taxon>Viridiplantae</taxon>
        <taxon>Streptophyta</taxon>
        <taxon>Embryophyta</taxon>
        <taxon>Tracheophyta</taxon>
        <taxon>Spermatophyta</taxon>
        <taxon>Magnoliopsida</taxon>
        <taxon>eudicotyledons</taxon>
        <taxon>Gunneridae</taxon>
        <taxon>Pentapetalae</taxon>
        <taxon>rosids</taxon>
        <taxon>Vitales</taxon>
        <taxon>Vitaceae</taxon>
        <taxon>Viteae</taxon>
        <taxon>Vitis</taxon>
    </lineage>
</organism>
<sequence length="208" mass="22743">MQKEGSHAPYSQAEYSNPGLVQAHQQSPSPNLNLHIQQQAFKPKSKPPSPPASFQVIFFLTSGDGDGGNEGERGNAGGASKLVQDARFLRRHLDYRHPCRVRRHVPASAFMRGARSCSLVSAHEDGASSRGLCRRVRGFFGRTWPSGGGNSPRTSPTMLLPSGSYSRRAGQSAFKGRRRRGRVGGDFLTWNARCMGLAGTPWESLMLY</sequence>
<dbReference type="EMBL" id="AM425309">
    <property type="protein sequence ID" value="CAN75601.1"/>
    <property type="molecule type" value="Genomic_DNA"/>
</dbReference>
<gene>
    <name evidence="2" type="ORF">VITISV_018937</name>
</gene>
<name>A5AFD6_VITVI</name>
<feature type="region of interest" description="Disordered" evidence="1">
    <location>
        <begin position="144"/>
        <end position="176"/>
    </location>
</feature>
<evidence type="ECO:0000313" key="2">
    <source>
        <dbReference type="EMBL" id="CAN75601.1"/>
    </source>
</evidence>
<evidence type="ECO:0000256" key="1">
    <source>
        <dbReference type="SAM" id="MobiDB-lite"/>
    </source>
</evidence>